<dbReference type="InterPro" id="IPR031770">
    <property type="entry name" value="Abf-1/2"/>
</dbReference>
<feature type="chain" id="PRO_5037023731" evidence="1">
    <location>
        <begin position="20"/>
        <end position="97"/>
    </location>
</feature>
<feature type="signal peptide" evidence="1">
    <location>
        <begin position="1"/>
        <end position="19"/>
    </location>
</feature>
<dbReference type="Pfam" id="PF16839">
    <property type="entry name" value="Antimicrobial25"/>
    <property type="match status" value="2"/>
</dbReference>
<accession>A0A914RVS4</accession>
<reference evidence="3" key="1">
    <citation type="submission" date="2022-11" db="UniProtKB">
        <authorList>
            <consortium name="WormBaseParasite"/>
        </authorList>
    </citation>
    <scope>IDENTIFICATION</scope>
</reference>
<dbReference type="GO" id="GO:0098542">
    <property type="term" value="P:defense response to other organism"/>
    <property type="evidence" value="ECO:0007669"/>
    <property type="project" value="InterPro"/>
</dbReference>
<dbReference type="PANTHER" id="PTHR37971:SF1">
    <property type="entry name" value="ANTIBACTERIAL FACTOR-RELATED PEPTIDE 1-RELATED"/>
    <property type="match status" value="1"/>
</dbReference>
<dbReference type="PANTHER" id="PTHR37971">
    <property type="entry name" value="ANTIBACTERIAL FACTOR-RELATED PEPTIDE 1-RELATED"/>
    <property type="match status" value="1"/>
</dbReference>
<dbReference type="InterPro" id="IPR038204">
    <property type="entry name" value="Abf-1/2_sf"/>
</dbReference>
<dbReference type="Proteomes" id="UP000887564">
    <property type="component" value="Unplaced"/>
</dbReference>
<dbReference type="AlphaFoldDB" id="A0A914RVS4"/>
<proteinExistence type="predicted"/>
<dbReference type="WBParaSite" id="PEQ_0001042301-mRNA-1">
    <property type="protein sequence ID" value="PEQ_0001042301-mRNA-1"/>
    <property type="gene ID" value="PEQ_0001042301"/>
</dbReference>
<evidence type="ECO:0000313" key="2">
    <source>
        <dbReference type="Proteomes" id="UP000887564"/>
    </source>
</evidence>
<keyword evidence="2" id="KW-1185">Reference proteome</keyword>
<sequence>MKTVTFIVLFVIVVAVNSAVDFSSCARMDVPGLSKVAQGLCISSCKYQQYEKNLNIGYRYLILTFQNCGTGSCVRRRGRKTCVCSRCGGGGGSWPSV</sequence>
<evidence type="ECO:0000256" key="1">
    <source>
        <dbReference type="SAM" id="SignalP"/>
    </source>
</evidence>
<keyword evidence="1" id="KW-0732">Signal</keyword>
<protein>
    <submittedName>
        <fullName evidence="3">Uncharacterized protein</fullName>
    </submittedName>
</protein>
<dbReference type="Gene3D" id="3.30.30.110">
    <property type="entry name" value="Antibacterial factor-related peptide"/>
    <property type="match status" value="1"/>
</dbReference>
<organism evidence="2 3">
    <name type="scientific">Parascaris equorum</name>
    <name type="common">Equine roundworm</name>
    <dbReference type="NCBI Taxonomy" id="6256"/>
    <lineage>
        <taxon>Eukaryota</taxon>
        <taxon>Metazoa</taxon>
        <taxon>Ecdysozoa</taxon>
        <taxon>Nematoda</taxon>
        <taxon>Chromadorea</taxon>
        <taxon>Rhabditida</taxon>
        <taxon>Spirurina</taxon>
        <taxon>Ascaridomorpha</taxon>
        <taxon>Ascaridoidea</taxon>
        <taxon>Ascarididae</taxon>
        <taxon>Parascaris</taxon>
    </lineage>
</organism>
<name>A0A914RVS4_PAREQ</name>
<evidence type="ECO:0000313" key="3">
    <source>
        <dbReference type="WBParaSite" id="PEQ_0001042301-mRNA-1"/>
    </source>
</evidence>